<comment type="caution">
    <text evidence="2">The sequence shown here is derived from an EMBL/GenBank/DDBJ whole genome shotgun (WGS) entry which is preliminary data.</text>
</comment>
<dbReference type="Proteomes" id="UP001152523">
    <property type="component" value="Unassembled WGS sequence"/>
</dbReference>
<sequence length="119" mass="12871">MTKPFGPWLRASGRSSKFELGSKWLITEGSSSGDDMHLSKLVKSGQEWVPEEKGESIKVDVGKGAASGELEEGGLIGELKRRRTWEDQMREGAGWDAMALDSPKNGDGAGAAPQPRQRT</sequence>
<proteinExistence type="predicted"/>
<reference evidence="2" key="1">
    <citation type="submission" date="2022-07" db="EMBL/GenBank/DDBJ databases">
        <authorList>
            <person name="Macas J."/>
            <person name="Novak P."/>
            <person name="Neumann P."/>
        </authorList>
    </citation>
    <scope>NUCLEOTIDE SEQUENCE</scope>
</reference>
<dbReference type="EMBL" id="CAMAPF010000121">
    <property type="protein sequence ID" value="CAH9103518.1"/>
    <property type="molecule type" value="Genomic_DNA"/>
</dbReference>
<organism evidence="2 3">
    <name type="scientific">Cuscuta epithymum</name>
    <dbReference type="NCBI Taxonomy" id="186058"/>
    <lineage>
        <taxon>Eukaryota</taxon>
        <taxon>Viridiplantae</taxon>
        <taxon>Streptophyta</taxon>
        <taxon>Embryophyta</taxon>
        <taxon>Tracheophyta</taxon>
        <taxon>Spermatophyta</taxon>
        <taxon>Magnoliopsida</taxon>
        <taxon>eudicotyledons</taxon>
        <taxon>Gunneridae</taxon>
        <taxon>Pentapetalae</taxon>
        <taxon>asterids</taxon>
        <taxon>lamiids</taxon>
        <taxon>Solanales</taxon>
        <taxon>Convolvulaceae</taxon>
        <taxon>Cuscuteae</taxon>
        <taxon>Cuscuta</taxon>
        <taxon>Cuscuta subgen. Cuscuta</taxon>
    </lineage>
</organism>
<accession>A0AAV0DN48</accession>
<evidence type="ECO:0000256" key="1">
    <source>
        <dbReference type="SAM" id="MobiDB-lite"/>
    </source>
</evidence>
<keyword evidence="3" id="KW-1185">Reference proteome</keyword>
<gene>
    <name evidence="2" type="ORF">CEPIT_LOCUS16466</name>
</gene>
<dbReference type="AlphaFoldDB" id="A0AAV0DN48"/>
<protein>
    <submittedName>
        <fullName evidence="2">Uncharacterized protein</fullName>
    </submittedName>
</protein>
<name>A0AAV0DN48_9ASTE</name>
<evidence type="ECO:0000313" key="2">
    <source>
        <dbReference type="EMBL" id="CAH9103518.1"/>
    </source>
</evidence>
<evidence type="ECO:0000313" key="3">
    <source>
        <dbReference type="Proteomes" id="UP001152523"/>
    </source>
</evidence>
<feature type="region of interest" description="Disordered" evidence="1">
    <location>
        <begin position="96"/>
        <end position="119"/>
    </location>
</feature>